<feature type="non-terminal residue" evidence="1">
    <location>
        <position position="1"/>
    </location>
</feature>
<reference evidence="1 2" key="1">
    <citation type="submission" date="2019-12" db="EMBL/GenBank/DDBJ databases">
        <authorList>
            <person name="Alioto T."/>
            <person name="Alioto T."/>
            <person name="Gomez Garrido J."/>
        </authorList>
    </citation>
    <scope>NUCLEOTIDE SEQUENCE [LARGE SCALE GENOMIC DNA]</scope>
</reference>
<protein>
    <submittedName>
        <fullName evidence="1">Uncharacterized protein</fullName>
    </submittedName>
</protein>
<gene>
    <name evidence="1" type="ORF">OLEA9_A077578</name>
</gene>
<dbReference type="AlphaFoldDB" id="A0A8S0SAD3"/>
<proteinExistence type="predicted"/>
<evidence type="ECO:0000313" key="1">
    <source>
        <dbReference type="EMBL" id="CAA2989165.1"/>
    </source>
</evidence>
<name>A0A8S0SAD3_OLEEU</name>
<comment type="caution">
    <text evidence="1">The sequence shown here is derived from an EMBL/GenBank/DDBJ whole genome shotgun (WGS) entry which is preliminary data.</text>
</comment>
<keyword evidence="2" id="KW-1185">Reference proteome</keyword>
<dbReference type="EMBL" id="CACTIH010004066">
    <property type="protein sequence ID" value="CAA2989165.1"/>
    <property type="molecule type" value="Genomic_DNA"/>
</dbReference>
<dbReference type="Proteomes" id="UP000594638">
    <property type="component" value="Unassembled WGS sequence"/>
</dbReference>
<feature type="non-terminal residue" evidence="1">
    <location>
        <position position="98"/>
    </location>
</feature>
<dbReference type="Gramene" id="OE9A077578T1">
    <property type="protein sequence ID" value="OE9A077578C1"/>
    <property type="gene ID" value="OE9A077578"/>
</dbReference>
<sequence length="98" mass="10433">GATVTSAQERHYCTVAKKSGRGCKGRDGDLCVGASLLREDESEEDVAGDMSSSDFCEPQLRAAPETALATMPSGTDWVKEVFCDESSVNGVASRWVQT</sequence>
<evidence type="ECO:0000313" key="2">
    <source>
        <dbReference type="Proteomes" id="UP000594638"/>
    </source>
</evidence>
<organism evidence="1 2">
    <name type="scientific">Olea europaea subsp. europaea</name>
    <dbReference type="NCBI Taxonomy" id="158383"/>
    <lineage>
        <taxon>Eukaryota</taxon>
        <taxon>Viridiplantae</taxon>
        <taxon>Streptophyta</taxon>
        <taxon>Embryophyta</taxon>
        <taxon>Tracheophyta</taxon>
        <taxon>Spermatophyta</taxon>
        <taxon>Magnoliopsida</taxon>
        <taxon>eudicotyledons</taxon>
        <taxon>Gunneridae</taxon>
        <taxon>Pentapetalae</taxon>
        <taxon>asterids</taxon>
        <taxon>lamiids</taxon>
        <taxon>Lamiales</taxon>
        <taxon>Oleaceae</taxon>
        <taxon>Oleeae</taxon>
        <taxon>Olea</taxon>
    </lineage>
</organism>
<accession>A0A8S0SAD3</accession>